<accession>A0ACC7LWA4</accession>
<organism evidence="1 2">
    <name type="scientific">Pseudomonas caricapapayae</name>
    <dbReference type="NCBI Taxonomy" id="46678"/>
    <lineage>
        <taxon>Bacteria</taxon>
        <taxon>Pseudomonadati</taxon>
        <taxon>Pseudomonadota</taxon>
        <taxon>Gammaproteobacteria</taxon>
        <taxon>Pseudomonadales</taxon>
        <taxon>Pseudomonadaceae</taxon>
        <taxon>Pseudomonas</taxon>
    </lineage>
</organism>
<keyword evidence="1" id="KW-0456">Lyase</keyword>
<sequence length="485" mass="55297">MQLIWLRSDLRVDDNTALSAACAQGPTLAVWLISAQQWRNHDDAPCKIDFWLRNLTTLKERLAALNIPLLVREADTWEHTPEVLMQLCREHQVQALHLNEEYGVNESRRDQAVSERLTQAGIAVHCHLDQLLFKPGSILTRTGGYFQVFGQFRKVCLQRLHLSLPSVQGPIAPQAALAIASDEIPTQVPGFEQPPASLRELWPAGEAEAAARLQRFIDETVDDYQQQRDLPAVAGTSQLSPYLAAGVVSPRQCLLRALAHNYGEIDSGNAGLLTWINELLWREFYKHILNGYPRVSKHRAFRQETEALPWRHAPDELKAWQQGRTGIPIIDAAMRQLVATGWMHNRLRMIAAMFLTKNLLIDWREGERFFMRHLIDGDLAANNGGWQWSASTGTDAVPYFRIFNPVTQSRRFDSRGDFIRTWLPELAEADEKNIHNPMPSAELFVTNDYPQPIVDLCSSRRRALNAFKNLSTRQVEESPLEQHWQ</sequence>
<dbReference type="Proteomes" id="UP001615411">
    <property type="component" value="Unassembled WGS sequence"/>
</dbReference>
<evidence type="ECO:0000313" key="2">
    <source>
        <dbReference type="Proteomes" id="UP001615411"/>
    </source>
</evidence>
<protein>
    <submittedName>
        <fullName evidence="1">Deoxyribodipyrimidine photo-lyase</fullName>
        <ecNumber evidence="1">4.1.99.3</ecNumber>
    </submittedName>
</protein>
<reference evidence="1" key="1">
    <citation type="submission" date="2024-10" db="EMBL/GenBank/DDBJ databases">
        <title>Aeromonas and Pseudomonas from the Cagarras Archipelago, Rio de Janeiro, Brazil.</title>
        <authorList>
            <person name="Canellas A.L.B."/>
            <person name="Laport M.S."/>
        </authorList>
    </citation>
    <scope>NUCLEOTIDE SEQUENCE</scope>
    <source>
        <strain evidence="1">ACP-7</strain>
    </source>
</reference>
<gene>
    <name evidence="1" type="primary">phrB</name>
    <name evidence="1" type="ORF">ACIKP7_11815</name>
</gene>
<proteinExistence type="predicted"/>
<keyword evidence="2" id="KW-1185">Reference proteome</keyword>
<name>A0ACC7LWA4_9PSED</name>
<comment type="caution">
    <text evidence="1">The sequence shown here is derived from an EMBL/GenBank/DDBJ whole genome shotgun (WGS) entry which is preliminary data.</text>
</comment>
<dbReference type="EC" id="4.1.99.3" evidence="1"/>
<evidence type="ECO:0000313" key="1">
    <source>
        <dbReference type="EMBL" id="MFJ1338806.1"/>
    </source>
</evidence>
<dbReference type="EMBL" id="JBIUGF010000030">
    <property type="protein sequence ID" value="MFJ1338806.1"/>
    <property type="molecule type" value="Genomic_DNA"/>
</dbReference>